<dbReference type="EMBL" id="CP013110">
    <property type="protein sequence ID" value="APG93788.1"/>
    <property type="molecule type" value="Genomic_DNA"/>
</dbReference>
<gene>
    <name evidence="1" type="ORF">SAMCFNEI73_pC0064</name>
</gene>
<name>A0A1L3LUN5_9HYPH</name>
<proteinExistence type="predicted"/>
<sequence length="39" mass="4433">MKCCAHKTIEVENPHTVISHGLSQKRCTSIRGLELWQTP</sequence>
<organism evidence="1 2">
    <name type="scientific">Sinorhizobium americanum</name>
    <dbReference type="NCBI Taxonomy" id="194963"/>
    <lineage>
        <taxon>Bacteria</taxon>
        <taxon>Pseudomonadati</taxon>
        <taxon>Pseudomonadota</taxon>
        <taxon>Alphaproteobacteria</taxon>
        <taxon>Hyphomicrobiales</taxon>
        <taxon>Rhizobiaceae</taxon>
        <taxon>Sinorhizobium/Ensifer group</taxon>
        <taxon>Sinorhizobium</taxon>
    </lineage>
</organism>
<dbReference type="Proteomes" id="UP000182306">
    <property type="component" value="Plasmid C"/>
</dbReference>
<reference evidence="1 2" key="1">
    <citation type="submission" date="2015-10" db="EMBL/GenBank/DDBJ databases">
        <title>Genomic differences between typical nodule nitrogen-fixing rhizobial strains and those coming from bean seeds.</title>
        <authorList>
            <person name="Peralta H."/>
            <person name="Aguilar-Vera A."/>
            <person name="Diaz R."/>
            <person name="Mora Y."/>
            <person name="Martinez-Batallar G."/>
            <person name="Salazar E."/>
            <person name="Vargas-Lagunas C."/>
            <person name="Encarnacion S."/>
            <person name="Girard L."/>
            <person name="Mora J."/>
        </authorList>
    </citation>
    <scope>NUCLEOTIDE SEQUENCE [LARGE SCALE GENOMIC DNA]</scope>
    <source>
        <strain evidence="1 2">CFNEI 73</strain>
        <plasmid evidence="1 2">C</plasmid>
    </source>
</reference>
<accession>A0A1L3LUN5</accession>
<geneLocation type="plasmid" evidence="1 2">
    <name>C</name>
</geneLocation>
<keyword evidence="1" id="KW-0614">Plasmid</keyword>
<dbReference type="AlphaFoldDB" id="A0A1L3LUN5"/>
<dbReference type="KEGG" id="same:SAMCFNEI73_pC0064"/>
<keyword evidence="2" id="KW-1185">Reference proteome</keyword>
<protein>
    <submittedName>
        <fullName evidence="1">Uncharacterized protein</fullName>
    </submittedName>
</protein>
<evidence type="ECO:0000313" key="1">
    <source>
        <dbReference type="EMBL" id="APG93788.1"/>
    </source>
</evidence>
<evidence type="ECO:0000313" key="2">
    <source>
        <dbReference type="Proteomes" id="UP000182306"/>
    </source>
</evidence>